<keyword evidence="5 6" id="KW-0560">Oxidoreductase</keyword>
<dbReference type="CDD" id="cd17896">
    <property type="entry name" value="AGPR_2_N"/>
    <property type="match status" value="1"/>
</dbReference>
<dbReference type="SUPFAM" id="SSF55347">
    <property type="entry name" value="Glyceraldehyde-3-phosphate dehydrogenase-like, C-terminal domain"/>
    <property type="match status" value="1"/>
</dbReference>
<comment type="catalytic activity">
    <reaction evidence="6">
        <text>N-acetyl-L-glutamate 5-semialdehyde + phosphate + NADP(+) = N-acetyl-L-glutamyl 5-phosphate + NADPH + H(+)</text>
        <dbReference type="Rhea" id="RHEA:21588"/>
        <dbReference type="ChEBI" id="CHEBI:15378"/>
        <dbReference type="ChEBI" id="CHEBI:29123"/>
        <dbReference type="ChEBI" id="CHEBI:43474"/>
        <dbReference type="ChEBI" id="CHEBI:57783"/>
        <dbReference type="ChEBI" id="CHEBI:57936"/>
        <dbReference type="ChEBI" id="CHEBI:58349"/>
        <dbReference type="EC" id="1.2.1.38"/>
    </reaction>
</comment>
<dbReference type="SUPFAM" id="SSF51735">
    <property type="entry name" value="NAD(P)-binding Rossmann-fold domains"/>
    <property type="match status" value="1"/>
</dbReference>
<comment type="similarity">
    <text evidence="6">Belongs to the NAGSA dehydrogenase family. Type 2 subfamily.</text>
</comment>
<dbReference type="InterPro" id="IPR010136">
    <property type="entry name" value="AGPR_type-2"/>
</dbReference>
<keyword evidence="4 6" id="KW-0521">NADP</keyword>
<dbReference type="Gene3D" id="3.30.360.10">
    <property type="entry name" value="Dihydrodipicolinate Reductase, domain 2"/>
    <property type="match status" value="1"/>
</dbReference>
<evidence type="ECO:0000256" key="1">
    <source>
        <dbReference type="ARBA" id="ARBA00022490"/>
    </source>
</evidence>
<dbReference type="InterPro" id="IPR050085">
    <property type="entry name" value="AGPR"/>
</dbReference>
<evidence type="ECO:0000313" key="9">
    <source>
        <dbReference type="Proteomes" id="UP000824044"/>
    </source>
</evidence>
<evidence type="ECO:0000256" key="2">
    <source>
        <dbReference type="ARBA" id="ARBA00022571"/>
    </source>
</evidence>
<evidence type="ECO:0000313" key="8">
    <source>
        <dbReference type="EMBL" id="HIZ25276.1"/>
    </source>
</evidence>
<dbReference type="AlphaFoldDB" id="A0A9D2IW04"/>
<dbReference type="SMART" id="SM00859">
    <property type="entry name" value="Semialdhyde_dh"/>
    <property type="match status" value="1"/>
</dbReference>
<gene>
    <name evidence="6 8" type="primary">argC</name>
    <name evidence="8" type="ORF">H9812_07430</name>
</gene>
<dbReference type="Pfam" id="PF01118">
    <property type="entry name" value="Semialdhyde_dh"/>
    <property type="match status" value="1"/>
</dbReference>
<comment type="function">
    <text evidence="6">Catalyzes the NADPH-dependent reduction of N-acetyl-5-glutamyl phosphate to yield N-acetyl-L-glutamate 5-semialdehyde.</text>
</comment>
<evidence type="ECO:0000259" key="7">
    <source>
        <dbReference type="SMART" id="SM00859"/>
    </source>
</evidence>
<dbReference type="InterPro" id="IPR058924">
    <property type="entry name" value="AGPR_dimerisation_dom"/>
</dbReference>
<dbReference type="EC" id="1.2.1.38" evidence="6"/>
<keyword evidence="3 6" id="KW-0028">Amino-acid biosynthesis</keyword>
<dbReference type="GO" id="GO:0005737">
    <property type="term" value="C:cytoplasm"/>
    <property type="evidence" value="ECO:0007669"/>
    <property type="project" value="UniProtKB-SubCell"/>
</dbReference>
<name>A0A9D2IW04_9FIRM</name>
<keyword evidence="2 6" id="KW-0055">Arginine biosynthesis</keyword>
<sequence>MIKVFIDGSAGTTGLRIREMLGKREDISLIALPEQLRKDVAARRDAINGADAVFLCLPDDAAREAVGLVENKNTVVIDASTAHRTSPGWAYGFPELSASHRAAIVNGKRIANPGCYASGFLALVYPLVAAGVLPKDYPLVCHAVSGYSGAGKKGIAEYEAENRPESYDTPRLYALTLSHKHLPEMQAVCGLTRTPVFNPYVCDYYCGMTVNVPLFSDLLAGKVSVSDVKELLRAHYAGAHFVTVGEEPSGYISANTLSGTNRMELLVNGNEDRILLTARFDNLGKGASGAAIQNMNLALGLDECLSL</sequence>
<dbReference type="HAMAP" id="MF_01110">
    <property type="entry name" value="ArgC_type2"/>
    <property type="match status" value="1"/>
</dbReference>
<accession>A0A9D2IW04</accession>
<dbReference type="Proteomes" id="UP000824044">
    <property type="component" value="Unassembled WGS sequence"/>
</dbReference>
<dbReference type="Gene3D" id="3.40.50.720">
    <property type="entry name" value="NAD(P)-binding Rossmann-like Domain"/>
    <property type="match status" value="1"/>
</dbReference>
<dbReference type="PANTHER" id="PTHR32338:SF10">
    <property type="entry name" value="N-ACETYL-GAMMA-GLUTAMYL-PHOSPHATE REDUCTASE, CHLOROPLASTIC-RELATED"/>
    <property type="match status" value="1"/>
</dbReference>
<evidence type="ECO:0000256" key="3">
    <source>
        <dbReference type="ARBA" id="ARBA00022605"/>
    </source>
</evidence>
<dbReference type="InterPro" id="IPR036291">
    <property type="entry name" value="NAD(P)-bd_dom_sf"/>
</dbReference>
<dbReference type="CDD" id="cd23935">
    <property type="entry name" value="AGPR_2_C"/>
    <property type="match status" value="1"/>
</dbReference>
<reference evidence="8" key="1">
    <citation type="journal article" date="2021" name="PeerJ">
        <title>Extensive microbial diversity within the chicken gut microbiome revealed by metagenomics and culture.</title>
        <authorList>
            <person name="Gilroy R."/>
            <person name="Ravi A."/>
            <person name="Getino M."/>
            <person name="Pursley I."/>
            <person name="Horton D.L."/>
            <person name="Alikhan N.F."/>
            <person name="Baker D."/>
            <person name="Gharbi K."/>
            <person name="Hall N."/>
            <person name="Watson M."/>
            <person name="Adriaenssens E.M."/>
            <person name="Foster-Nyarko E."/>
            <person name="Jarju S."/>
            <person name="Secka A."/>
            <person name="Antonio M."/>
            <person name="Oren A."/>
            <person name="Chaudhuri R.R."/>
            <person name="La Ragione R."/>
            <person name="Hildebrand F."/>
            <person name="Pallen M.J."/>
        </authorList>
    </citation>
    <scope>NUCLEOTIDE SEQUENCE</scope>
    <source>
        <strain evidence="8">CHK33-5263</strain>
    </source>
</reference>
<dbReference type="Pfam" id="PF22698">
    <property type="entry name" value="Semialdhyde_dhC_1"/>
    <property type="match status" value="1"/>
</dbReference>
<dbReference type="InterPro" id="IPR000534">
    <property type="entry name" value="Semialdehyde_DH_NAD-bd"/>
</dbReference>
<comment type="subcellular location">
    <subcellularLocation>
        <location evidence="6">Cytoplasm</location>
    </subcellularLocation>
</comment>
<comment type="caution">
    <text evidence="8">The sequence shown here is derived from an EMBL/GenBank/DDBJ whole genome shotgun (WGS) entry which is preliminary data.</text>
</comment>
<comment type="pathway">
    <text evidence="6">Amino-acid biosynthesis; L-arginine biosynthesis; N(2)-acetyl-L-ornithine from L-glutamate: step 3/4.</text>
</comment>
<dbReference type="EMBL" id="DXBS01000136">
    <property type="protein sequence ID" value="HIZ25276.1"/>
    <property type="molecule type" value="Genomic_DNA"/>
</dbReference>
<protein>
    <recommendedName>
        <fullName evidence="6">N-acetyl-gamma-glutamyl-phosphate reductase</fullName>
        <shortName evidence="6">AGPR</shortName>
        <ecNumber evidence="6">1.2.1.38</ecNumber>
    </recommendedName>
    <alternativeName>
        <fullName evidence="6">N-acetyl-glutamate semialdehyde dehydrogenase</fullName>
        <shortName evidence="6">NAGSA dehydrogenase</shortName>
    </alternativeName>
</protein>
<proteinExistence type="inferred from homology"/>
<evidence type="ECO:0000256" key="6">
    <source>
        <dbReference type="HAMAP-Rule" id="MF_01110"/>
    </source>
</evidence>
<dbReference type="PANTHER" id="PTHR32338">
    <property type="entry name" value="N-ACETYL-GAMMA-GLUTAMYL-PHOSPHATE REDUCTASE, CHLOROPLASTIC-RELATED-RELATED"/>
    <property type="match status" value="1"/>
</dbReference>
<evidence type="ECO:0000256" key="5">
    <source>
        <dbReference type="ARBA" id="ARBA00023002"/>
    </source>
</evidence>
<dbReference type="GO" id="GO:0003942">
    <property type="term" value="F:N-acetyl-gamma-glutamyl-phosphate reductase activity"/>
    <property type="evidence" value="ECO:0007669"/>
    <property type="project" value="UniProtKB-UniRule"/>
</dbReference>
<keyword evidence="1 6" id="KW-0963">Cytoplasm</keyword>
<reference evidence="8" key="2">
    <citation type="submission" date="2021-04" db="EMBL/GenBank/DDBJ databases">
        <authorList>
            <person name="Gilroy R."/>
        </authorList>
    </citation>
    <scope>NUCLEOTIDE SEQUENCE</scope>
    <source>
        <strain evidence="8">CHK33-5263</strain>
    </source>
</reference>
<evidence type="ECO:0000256" key="4">
    <source>
        <dbReference type="ARBA" id="ARBA00022857"/>
    </source>
</evidence>
<feature type="domain" description="Semialdehyde dehydrogenase NAD-binding" evidence="7">
    <location>
        <begin position="3"/>
        <end position="104"/>
    </location>
</feature>
<organism evidence="8 9">
    <name type="scientific">Candidatus Gallimonas intestinigallinarum</name>
    <dbReference type="NCBI Taxonomy" id="2838604"/>
    <lineage>
        <taxon>Bacteria</taxon>
        <taxon>Bacillati</taxon>
        <taxon>Bacillota</taxon>
        <taxon>Clostridia</taxon>
        <taxon>Candidatus Gallimonas</taxon>
    </lineage>
</organism>
<dbReference type="GO" id="GO:0006526">
    <property type="term" value="P:L-arginine biosynthetic process"/>
    <property type="evidence" value="ECO:0007669"/>
    <property type="project" value="UniProtKB-UniRule"/>
</dbReference>
<feature type="active site" evidence="6">
    <location>
        <position position="115"/>
    </location>
</feature>
<dbReference type="GO" id="GO:0051287">
    <property type="term" value="F:NAD binding"/>
    <property type="evidence" value="ECO:0007669"/>
    <property type="project" value="InterPro"/>
</dbReference>
<dbReference type="NCBIfam" id="TIGR01851">
    <property type="entry name" value="argC_other"/>
    <property type="match status" value="1"/>
</dbReference>